<dbReference type="CDD" id="cd03884">
    <property type="entry name" value="M20_bAS"/>
    <property type="match status" value="1"/>
</dbReference>
<protein>
    <submittedName>
        <fullName evidence="4">Peptidase M20</fullName>
    </submittedName>
</protein>
<evidence type="ECO:0000313" key="5">
    <source>
        <dbReference type="Proteomes" id="UP000245992"/>
    </source>
</evidence>
<dbReference type="SUPFAM" id="SSF53187">
    <property type="entry name" value="Zn-dependent exopeptidases"/>
    <property type="match status" value="1"/>
</dbReference>
<accession>A0A2T7T9J1</accession>
<gene>
    <name evidence="4" type="ORF">Y717_01270</name>
</gene>
<dbReference type="Gene3D" id="3.30.70.360">
    <property type="match status" value="1"/>
</dbReference>
<keyword evidence="5" id="KW-1185">Reference proteome</keyword>
<dbReference type="NCBIfam" id="NF006772">
    <property type="entry name" value="PRK09290.2-1"/>
    <property type="match status" value="1"/>
</dbReference>
<dbReference type="SUPFAM" id="SSF55031">
    <property type="entry name" value="Bacterial exopeptidase dimerisation domain"/>
    <property type="match status" value="1"/>
</dbReference>
<dbReference type="InterPro" id="IPR010158">
    <property type="entry name" value="Amidase_Cbmase"/>
</dbReference>
<dbReference type="Gene3D" id="3.40.630.10">
    <property type="entry name" value="Zn peptidases"/>
    <property type="match status" value="1"/>
</dbReference>
<evidence type="ECO:0000313" key="4">
    <source>
        <dbReference type="EMBL" id="PVE11775.1"/>
    </source>
</evidence>
<evidence type="ECO:0000256" key="3">
    <source>
        <dbReference type="SAM" id="MobiDB-lite"/>
    </source>
</evidence>
<dbReference type="GO" id="GO:0016813">
    <property type="term" value="F:hydrolase activity, acting on carbon-nitrogen (but not peptide) bonds, in linear amidines"/>
    <property type="evidence" value="ECO:0007669"/>
    <property type="project" value="InterPro"/>
</dbReference>
<dbReference type="InterPro" id="IPR036264">
    <property type="entry name" value="Bact_exopeptidase_dim_dom"/>
</dbReference>
<evidence type="ECO:0000256" key="2">
    <source>
        <dbReference type="ARBA" id="ARBA00022801"/>
    </source>
</evidence>
<evidence type="ECO:0000256" key="1">
    <source>
        <dbReference type="ARBA" id="ARBA00006153"/>
    </source>
</evidence>
<dbReference type="InterPro" id="IPR002933">
    <property type="entry name" value="Peptidase_M20"/>
</dbReference>
<dbReference type="NCBIfam" id="TIGR01879">
    <property type="entry name" value="hydantase"/>
    <property type="match status" value="1"/>
</dbReference>
<feature type="region of interest" description="Disordered" evidence="3">
    <location>
        <begin position="1"/>
        <end position="39"/>
    </location>
</feature>
<dbReference type="STRING" id="1440053.GCA_000718095_05077"/>
<dbReference type="Pfam" id="PF01546">
    <property type="entry name" value="Peptidase_M20"/>
    <property type="match status" value="1"/>
</dbReference>
<comment type="similarity">
    <text evidence="1">Belongs to the peptidase M20 family.</text>
</comment>
<sequence length="489" mass="51791">MDVSQRPARLPPEFTMSDTVTPVTSADPPSPDRSVARRAAVAEKDTIVSKPTHSPGPAFTPNANDRAFLADFATLSDFGATPGGGVERQAASAADGEQRAWLHEWLAGRGFEVRYDHVGNQFGIYTLTPGAPYVLSGSHLDSQPLGGRYDGAYGVLASAHAAYRAVRHWTDPDSGPRYNVAVVNWFNEEGSRFKPSMMGSSVFTGKLSADTALATTDPAGTTVRSALREIGTIGDYEGPDVAAYAEIHIEQGRGLENGGTTIGLVDSTWAARKYQVVVRGEQSHTGSTIMADRRDALLGAALLVVAVRELAEQSADIPLHTSVSEMTVLPNSPVVVAREVRLHVDLRSPDEALLDEAAKRLAESIPGIEERASVAVEQVQTHGWGVAPFHAAGVELAARAAAELGLSHENVMTVAGHDSVNMKDVAPSVMLFVPSVEGISHNEGEYTHDRDVCAGTDLLTEVLGRLMSGALARTADAPSVTGSRNGEQS</sequence>
<name>A0A2T7T9J1_9ACTN</name>
<comment type="caution">
    <text evidence="4">The sequence shown here is derived from an EMBL/GenBank/DDBJ whole genome shotgun (WGS) entry which is preliminary data.</text>
</comment>
<keyword evidence="2" id="KW-0378">Hydrolase</keyword>
<proteinExistence type="inferred from homology"/>
<dbReference type="PANTHER" id="PTHR32494">
    <property type="entry name" value="ALLANTOATE DEIMINASE-RELATED"/>
    <property type="match status" value="1"/>
</dbReference>
<dbReference type="AlphaFoldDB" id="A0A2T7T9J1"/>
<dbReference type="Proteomes" id="UP000245992">
    <property type="component" value="Unassembled WGS sequence"/>
</dbReference>
<reference evidence="4 5" key="1">
    <citation type="submission" date="2013-12" db="EMBL/GenBank/DDBJ databases">
        <title>Annotated genome of Streptomyces scopuliridis.</title>
        <authorList>
            <person name="Olson J.B."/>
        </authorList>
    </citation>
    <scope>NUCLEOTIDE SEQUENCE [LARGE SCALE GENOMIC DNA]</scope>
    <source>
        <strain evidence="4 5">RB72</strain>
    </source>
</reference>
<organism evidence="4 5">
    <name type="scientific">Streptomyces scopuliridis RB72</name>
    <dbReference type="NCBI Taxonomy" id="1440053"/>
    <lineage>
        <taxon>Bacteria</taxon>
        <taxon>Bacillati</taxon>
        <taxon>Actinomycetota</taxon>
        <taxon>Actinomycetes</taxon>
        <taxon>Kitasatosporales</taxon>
        <taxon>Streptomycetaceae</taxon>
        <taxon>Streptomyces</taxon>
    </lineage>
</organism>
<dbReference type="PANTHER" id="PTHR32494:SF5">
    <property type="entry name" value="ALLANTOATE AMIDOHYDROLASE"/>
    <property type="match status" value="1"/>
</dbReference>
<dbReference type="EMBL" id="AZSP01000127">
    <property type="protein sequence ID" value="PVE11775.1"/>
    <property type="molecule type" value="Genomic_DNA"/>
</dbReference>